<evidence type="ECO:0000313" key="4">
    <source>
        <dbReference type="Proteomes" id="UP000053342"/>
    </source>
</evidence>
<proteinExistence type="inferred from homology"/>
<dbReference type="InterPro" id="IPR017850">
    <property type="entry name" value="Alkaline_phosphatase_core_sf"/>
</dbReference>
<dbReference type="HOGENOM" id="CLU_1045964_0_0_1"/>
<dbReference type="GeneID" id="27354695"/>
<dbReference type="RefSeq" id="XP_016267222.1">
    <property type="nucleotide sequence ID" value="XM_016403325.1"/>
</dbReference>
<evidence type="ECO:0000313" key="3">
    <source>
        <dbReference type="EMBL" id="KIW47006.1"/>
    </source>
</evidence>
<dbReference type="OrthoDB" id="96314at2759"/>
<evidence type="ECO:0000256" key="1">
    <source>
        <dbReference type="ARBA" id="ARBA00008779"/>
    </source>
</evidence>
<protein>
    <recommendedName>
        <fullName evidence="2">N-sulphoglucosamine sulphohydrolase C-terminal domain-containing protein</fullName>
    </recommendedName>
</protein>
<feature type="domain" description="N-sulphoglucosamine sulphohydrolase C-terminal" evidence="2">
    <location>
        <begin position="131"/>
        <end position="193"/>
    </location>
</feature>
<organism evidence="3 4">
    <name type="scientific">Exophiala oligosperma</name>
    <dbReference type="NCBI Taxonomy" id="215243"/>
    <lineage>
        <taxon>Eukaryota</taxon>
        <taxon>Fungi</taxon>
        <taxon>Dikarya</taxon>
        <taxon>Ascomycota</taxon>
        <taxon>Pezizomycotina</taxon>
        <taxon>Eurotiomycetes</taxon>
        <taxon>Chaetothyriomycetidae</taxon>
        <taxon>Chaetothyriales</taxon>
        <taxon>Herpotrichiellaceae</taxon>
        <taxon>Exophiala</taxon>
    </lineage>
</organism>
<sequence>MTIRTARRPLRQQKSRSRRTWTISTWAWCSPKAVTRSESVTFPETQIAKVPNPVDVTQMRPLIDKDTGEKFTFRTRDELRHFKYQRYMKRYLRCIQGIDDGVGELLDYLDSNGLADNTVVIYTSDQGFFLGDHGWFDKRFMYEESFQMPFLIRYSELIRPGSVCNDVISNIDFAPTWLDLAGTTIPSYMQGRSDTMHDCYAHYGVRNQRFKLIYWYNQGFDLPGTKAGGQEKEWELLPEYAQIVRDLRDELRRTMLEIGDEPAHPL</sequence>
<dbReference type="STRING" id="215243.A0A0D2B474"/>
<dbReference type="Proteomes" id="UP000053342">
    <property type="component" value="Unassembled WGS sequence"/>
</dbReference>
<dbReference type="AlphaFoldDB" id="A0A0D2B474"/>
<accession>A0A0D2B474</accession>
<dbReference type="EMBL" id="KN847333">
    <property type="protein sequence ID" value="KIW47006.1"/>
    <property type="molecule type" value="Genomic_DNA"/>
</dbReference>
<evidence type="ECO:0000259" key="2">
    <source>
        <dbReference type="Pfam" id="PF16347"/>
    </source>
</evidence>
<name>A0A0D2B474_9EURO</name>
<keyword evidence="4" id="KW-1185">Reference proteome</keyword>
<comment type="similarity">
    <text evidence="1">Belongs to the sulfatase family.</text>
</comment>
<dbReference type="Gene3D" id="3.40.720.10">
    <property type="entry name" value="Alkaline Phosphatase, subunit A"/>
    <property type="match status" value="1"/>
</dbReference>
<dbReference type="Pfam" id="PF16347">
    <property type="entry name" value="SGSH_C"/>
    <property type="match status" value="1"/>
</dbReference>
<reference evidence="3 4" key="1">
    <citation type="submission" date="2015-01" db="EMBL/GenBank/DDBJ databases">
        <title>The Genome Sequence of Exophiala oligosperma CBS72588.</title>
        <authorList>
            <consortium name="The Broad Institute Genomics Platform"/>
            <person name="Cuomo C."/>
            <person name="de Hoog S."/>
            <person name="Gorbushina A."/>
            <person name="Stielow B."/>
            <person name="Teixiera M."/>
            <person name="Abouelleil A."/>
            <person name="Chapman S.B."/>
            <person name="Priest M."/>
            <person name="Young S.K."/>
            <person name="Wortman J."/>
            <person name="Nusbaum C."/>
            <person name="Birren B."/>
        </authorList>
    </citation>
    <scope>NUCLEOTIDE SEQUENCE [LARGE SCALE GENOMIC DNA]</scope>
    <source>
        <strain evidence="3 4">CBS 72588</strain>
    </source>
</reference>
<dbReference type="SUPFAM" id="SSF53649">
    <property type="entry name" value="Alkaline phosphatase-like"/>
    <property type="match status" value="1"/>
</dbReference>
<gene>
    <name evidence="3" type="ORF">PV06_02621</name>
</gene>
<dbReference type="VEuPathDB" id="FungiDB:PV06_02621"/>
<dbReference type="PANTHER" id="PTHR43108">
    <property type="entry name" value="N-ACETYLGLUCOSAMINE-6-SULFATASE FAMILY MEMBER"/>
    <property type="match status" value="1"/>
</dbReference>
<dbReference type="InterPro" id="IPR032506">
    <property type="entry name" value="SGSH_C"/>
</dbReference>
<dbReference type="PANTHER" id="PTHR43108:SF6">
    <property type="entry name" value="N-SULPHOGLUCOSAMINE SULPHOHYDROLASE"/>
    <property type="match status" value="1"/>
</dbReference>